<dbReference type="CDD" id="cd00176">
    <property type="entry name" value="SPEC"/>
    <property type="match status" value="4"/>
</dbReference>
<dbReference type="PANTHER" id="PTHR23169:SF23">
    <property type="entry name" value="SHORT STOP, ISOFORM H"/>
    <property type="match status" value="1"/>
</dbReference>
<evidence type="ECO:0000259" key="7">
    <source>
        <dbReference type="PROSITE" id="PS50222"/>
    </source>
</evidence>
<keyword evidence="4" id="KW-0206">Cytoskeleton</keyword>
<dbReference type="GO" id="GO:0045104">
    <property type="term" value="P:intermediate filament cytoskeleton organization"/>
    <property type="evidence" value="ECO:0007669"/>
    <property type="project" value="InterPro"/>
</dbReference>
<feature type="compositionally biased region" description="Low complexity" evidence="6">
    <location>
        <begin position="2573"/>
        <end position="2594"/>
    </location>
</feature>
<organism evidence="9">
    <name type="scientific">Oikopleura dioica</name>
    <name type="common">Tunicate</name>
    <dbReference type="NCBI Taxonomy" id="34765"/>
    <lineage>
        <taxon>Eukaryota</taxon>
        <taxon>Metazoa</taxon>
        <taxon>Chordata</taxon>
        <taxon>Tunicata</taxon>
        <taxon>Appendicularia</taxon>
        <taxon>Copelata</taxon>
        <taxon>Oikopleuridae</taxon>
        <taxon>Oikopleura</taxon>
    </lineage>
</organism>
<dbReference type="Pfam" id="PF13499">
    <property type="entry name" value="EF-hand_7"/>
    <property type="match status" value="1"/>
</dbReference>
<dbReference type="InterPro" id="IPR036534">
    <property type="entry name" value="GAR_dom_sf"/>
</dbReference>
<dbReference type="Proteomes" id="UP000001307">
    <property type="component" value="Unassembled WGS sequence"/>
</dbReference>
<dbReference type="PROSITE" id="PS50222">
    <property type="entry name" value="EF_HAND_2"/>
    <property type="match status" value="1"/>
</dbReference>
<feature type="coiled-coil region" evidence="5">
    <location>
        <begin position="1231"/>
        <end position="1361"/>
    </location>
</feature>
<feature type="domain" description="GAR" evidence="8">
    <location>
        <begin position="2360"/>
        <end position="2432"/>
    </location>
</feature>
<evidence type="ECO:0000259" key="8">
    <source>
        <dbReference type="PROSITE" id="PS51460"/>
    </source>
</evidence>
<feature type="coiled-coil region" evidence="5">
    <location>
        <begin position="1412"/>
        <end position="1446"/>
    </location>
</feature>
<evidence type="ECO:0000256" key="6">
    <source>
        <dbReference type="SAM" id="MobiDB-lite"/>
    </source>
</evidence>
<evidence type="ECO:0000313" key="10">
    <source>
        <dbReference type="Proteomes" id="UP000001307"/>
    </source>
</evidence>
<evidence type="ECO:0000256" key="3">
    <source>
        <dbReference type="ARBA" id="ARBA00022837"/>
    </source>
</evidence>
<dbReference type="GO" id="GO:0005198">
    <property type="term" value="F:structural molecule activity"/>
    <property type="evidence" value="ECO:0007669"/>
    <property type="project" value="TreeGrafter"/>
</dbReference>
<dbReference type="PANTHER" id="PTHR23169">
    <property type="entry name" value="ENVOPLAKIN"/>
    <property type="match status" value="1"/>
</dbReference>
<feature type="domain" description="EF-hand" evidence="7">
    <location>
        <begin position="2321"/>
        <end position="2356"/>
    </location>
</feature>
<evidence type="ECO:0000313" key="9">
    <source>
        <dbReference type="EMBL" id="CBY19784.1"/>
    </source>
</evidence>
<dbReference type="GO" id="GO:0005509">
    <property type="term" value="F:calcium ion binding"/>
    <property type="evidence" value="ECO:0007669"/>
    <property type="project" value="InterPro"/>
</dbReference>
<protein>
    <recommendedName>
        <fullName evidence="11">KASH domain-containing protein</fullName>
    </recommendedName>
</protein>
<comment type="subcellular location">
    <subcellularLocation>
        <location evidence="1">Cytoplasm</location>
        <location evidence="1">Cytoskeleton</location>
    </subcellularLocation>
</comment>
<sequence length="2671" mass="303876">MKELNLIANRGCKMPKFAFLLWAPQAGSQDPSFEIPIKKEITTNSSTDLATLNEQIIDAKTARHDADGHKNAFKRLDQTARAIGRLGDELVSHRDQQRVLRQTQKLRQGFQALSDKIDMKVKELVEMGNELQQLQEKITNANNEAEVATRVLKEVSRAARADKNLLEERKDRLKLSQTEIKRAEREIKESGEKAALKVLSKCGEENARAVREKLANAQRRIEEVAENIEKEERKLSRMIELLSDFESHADHLENEIQTLQNPKACEVKLGNLREAASHLLDCGNFSDHSPVTLRLDRLNRMLTNASEQSRERRNALENEKRRETEREREFENVKMDLGQFDVVSIQSLANLPADLNKLDNLITKWENLEPKLEYLESTSESPIMQPGSTASLRRRSRTRRQGGTLPRNSGRLSGPSASGVEGLRLKYESIGDRLINTRNVGQILLEQLEVWHSNQVKAEHIMKNLADSSSLISAMGDVAEAVRSGKAVITTCRTKLDNEPKDLPKLETEVDQLQNQFNEAQQKIMDARLSKDQKSKDIDHWQQRFLNLSDWTSDQWSLMSVLGKISADPAILEPQRQQVDALLSEFNSRKDRYNQLQADCLSLNDTSKSQDMKQLSSRWNELEQKLEERKIAIDEALKCTREIEQETAKLQDFLTTVTADLAISSRLPPAPDSVEDCLKKLRRHQTCVPEMEKSAKLAQQAAEFLAQVAAGAENHGNKSHSVGQALFISTKKLDEKIGTLTELLVNIDEAYKLRSGLFNSINCIEKAATYGREEVNALRSKYDELVALVEEISENTSPIRNNSLREDKRAIQRKIKALETGLDQRERDESRRARKQAQLLSFINDREQQIASTHQGETQPDSIHQKITLVQTLKDELNARMGELKAQFGGPTDSQVQQSFNCLLEKSNDRAKELQDAKLQAEELDGLLHDFNEWAEDSLEKILAATNFKSPETLYEMQAMMEECKEQRGEIELICSLLKGVEPAGKRWSGRPLEQVHTDALHTLDRIRSLLSERTEAADDALNRVKRFEDSVEKLTAWYREIGEDLEKTKSAVDLTEPAIIDKMVDDVGRISTILQSKMATREIMSRECQTMNFDLADGMKDSVQEKLAKLETTASGTELKCRELQNLLEKIQRASTKYAEVRDELLPWIEDMEVRLDQFDEVSLPDEILIEELSQMSEKIAERRLLADRLVTTADKLAPLGALQVKNEAAQISSRYSDIRERCRQRKRETQQLAIEHQQYSDRLNNLNNALHRIDERLSNSDRPECNVEKCRAAMADLNQLSKELAKLEAAKTTLQKAGENQLSDPKIRSELNKIDATWDHLQNTLKSKQERLRQAEAASERFAAKNSQFQNELDQLEGELRNIKPTHDGKRDMDQFEKKITAMTGLNKKVSDAARDLGSLGQNAEALRMAREGQTQLDRIARNMQQKQNEIEAAAKDHENMQRKAREALSWMQSADVRLKAQGEPNSPDDCREKLRVISDIKNQAPKFAAALPASSWRQFENRLADEVRDTENKLLSMGHFDQALDEISDWTSRCSTTLSSIGQDANALQTDFARAELIMSELESRHRALEKLRETAVERFPLKQKRLVAIADNLSKIGSIASTKHDVIRSRIEAAESTELRKKKVQRWAADIREYLINDGPYSGSSEGARAQSDECRNKISEMAKQRGECPAALPDVRWQQMETALSERKNKLGNLQLEVDTFWDAAKKLDKSLGQFESQIQKMQPPSVVEDSTNLQIEQNRKLEDDIRLKTNLVKTIEDLSGSLRVNINREDAIQVKNAALTIHSRWEKCLQATNRRNLALEENRKRATKYSEMVIELIDFMDLSRSKLEEAKSSCDPRNGKRLLTKHSEIEREIARNEKGYDKVKKEAAHLLKIAKLPSDISAIEVELKEIQHKWGSLQNLSWNFVKDLQDSMVSSGRLIDALESLEEWLIRVEPELSERRPLEGDLDTVERLLENHRDFKRELEERERSFSDIRRLVVDLSEQDAAWMRPQISGLGSRWENLRTLSRRRDDKLARAKVRAQEFQDEVNNTLNWLAIAEERLDNIAMLLDGDTSGSLLDKAKRNQGDLVQDMEKNKSQLERAVQLGNGILTNADPDAVGTLKHWMGALSAGWQEVQAWIEQLGERIARMENDEADAQERLDTLLNWLTGAQDQLAIRNRTPLPSETLRLKQLAAEHQQFQEEILARQTEFDELIRIYKKNTNSNVMRESYGSLKRNTKITHQGLVEFKNSKAALLSGTWQSVWLAALERQRAIANALDGAEENQFDFDTWRKRYMAWMNHKKSRVMETMRSFDKKNTGFIENRRFINGVIDSGFDTNEREMRKVVNMFDRDGNGQVDYYEFISALHPRDQYKPDSDAAKIEDEVIREVSRCRCCERFAIHQISDNKYRFGDSQQLRLVRILKSTVMVRVGGGWMALEEFLSKNDPCRGASRKKWASSKRLIRCNSDLSLPSSFSVDTSSSGETFSQSGLLVGHFGGSLTDLDQSESLSQTGSSMSACSDLPRIKGSKLPLRTRGKVAPKSDGYPTDPLADGVSQTMSAFSRKSRRDRHNSTSSQQPIRTTATDRPNTRPGSRIPSRNPSRSNSRAGSRAGSRDPSPHNRIPNLSVLSPKSLTPQGLVSPMSHRSSGRKTPSGYKTPSGRRTPNGDSDIAEAARRLYTLQTERNSKS</sequence>
<evidence type="ECO:0000256" key="2">
    <source>
        <dbReference type="ARBA" id="ARBA00022490"/>
    </source>
</evidence>
<dbReference type="SUPFAM" id="SSF143575">
    <property type="entry name" value="GAS2 domain-like"/>
    <property type="match status" value="1"/>
</dbReference>
<dbReference type="PROSITE" id="PS51460">
    <property type="entry name" value="GAR"/>
    <property type="match status" value="1"/>
</dbReference>
<dbReference type="Pfam" id="PF00435">
    <property type="entry name" value="Spectrin"/>
    <property type="match status" value="1"/>
</dbReference>
<dbReference type="InterPro" id="IPR011992">
    <property type="entry name" value="EF-hand-dom_pair"/>
</dbReference>
<dbReference type="EMBL" id="FN653079">
    <property type="protein sequence ID" value="CBY19784.1"/>
    <property type="molecule type" value="Genomic_DNA"/>
</dbReference>
<feature type="coiled-coil region" evidence="5">
    <location>
        <begin position="496"/>
        <end position="530"/>
    </location>
</feature>
<keyword evidence="2" id="KW-0963">Cytoplasm</keyword>
<proteinExistence type="predicted"/>
<dbReference type="InParanoid" id="E4XMP2"/>
<feature type="region of interest" description="Disordered" evidence="6">
    <location>
        <begin position="2487"/>
        <end position="2654"/>
    </location>
</feature>
<dbReference type="CDD" id="cd00051">
    <property type="entry name" value="EFh"/>
    <property type="match status" value="1"/>
</dbReference>
<evidence type="ECO:0000256" key="5">
    <source>
        <dbReference type="SAM" id="Coils"/>
    </source>
</evidence>
<dbReference type="GO" id="GO:0005886">
    <property type="term" value="C:plasma membrane"/>
    <property type="evidence" value="ECO:0007669"/>
    <property type="project" value="UniProtKB-SubCell"/>
</dbReference>
<dbReference type="InterPro" id="IPR003108">
    <property type="entry name" value="GAR_dom"/>
</dbReference>
<dbReference type="InterPro" id="IPR002048">
    <property type="entry name" value="EF_hand_dom"/>
</dbReference>
<name>E4XMP2_OIKDI</name>
<reference evidence="9" key="1">
    <citation type="journal article" date="2010" name="Science">
        <title>Plasticity of animal genome architecture unmasked by rapid evolution of a pelagic tunicate.</title>
        <authorList>
            <person name="Denoeud F."/>
            <person name="Henriet S."/>
            <person name="Mungpakdee S."/>
            <person name="Aury J.M."/>
            <person name="Da Silva C."/>
            <person name="Brinkmann H."/>
            <person name="Mikhaleva J."/>
            <person name="Olsen L.C."/>
            <person name="Jubin C."/>
            <person name="Canestro C."/>
            <person name="Bouquet J.M."/>
            <person name="Danks G."/>
            <person name="Poulain J."/>
            <person name="Campsteijn C."/>
            <person name="Adamski M."/>
            <person name="Cross I."/>
            <person name="Yadetie F."/>
            <person name="Muffato M."/>
            <person name="Louis A."/>
            <person name="Butcher S."/>
            <person name="Tsagkogeorga G."/>
            <person name="Konrad A."/>
            <person name="Singh S."/>
            <person name="Jensen M.F."/>
            <person name="Cong E.H."/>
            <person name="Eikeseth-Otteraa H."/>
            <person name="Noel B."/>
            <person name="Anthouard V."/>
            <person name="Porcel B.M."/>
            <person name="Kachouri-Lafond R."/>
            <person name="Nishino A."/>
            <person name="Ugolini M."/>
            <person name="Chourrout P."/>
            <person name="Nishida H."/>
            <person name="Aasland R."/>
            <person name="Huzurbazar S."/>
            <person name="Westhof E."/>
            <person name="Delsuc F."/>
            <person name="Lehrach H."/>
            <person name="Reinhardt R."/>
            <person name="Weissenbach J."/>
            <person name="Roy S.W."/>
            <person name="Artiguenave F."/>
            <person name="Postlethwait J.H."/>
            <person name="Manak J.R."/>
            <person name="Thompson E.M."/>
            <person name="Jaillon O."/>
            <person name="Du Pasquier L."/>
            <person name="Boudinot P."/>
            <person name="Liberles D.A."/>
            <person name="Volff J.N."/>
            <person name="Philippe H."/>
            <person name="Lenhard B."/>
            <person name="Roest Crollius H."/>
            <person name="Wincker P."/>
            <person name="Chourrout D."/>
        </authorList>
    </citation>
    <scope>NUCLEOTIDE SEQUENCE [LARGE SCALE GENOMIC DNA]</scope>
</reference>
<dbReference type="SUPFAM" id="SSF47473">
    <property type="entry name" value="EF-hand"/>
    <property type="match status" value="1"/>
</dbReference>
<dbReference type="GO" id="GO:0005882">
    <property type="term" value="C:intermediate filament"/>
    <property type="evidence" value="ECO:0007669"/>
    <property type="project" value="TreeGrafter"/>
</dbReference>
<dbReference type="InterPro" id="IPR018159">
    <property type="entry name" value="Spectrin/alpha-actinin"/>
</dbReference>
<accession>E4XMP2</accession>
<feature type="coiled-coil region" evidence="5">
    <location>
        <begin position="1101"/>
        <end position="1145"/>
    </location>
</feature>
<dbReference type="GO" id="GO:0042060">
    <property type="term" value="P:wound healing"/>
    <property type="evidence" value="ECO:0007669"/>
    <property type="project" value="TreeGrafter"/>
</dbReference>
<feature type="compositionally biased region" description="Polar residues" evidence="6">
    <location>
        <begin position="2637"/>
        <end position="2649"/>
    </location>
</feature>
<feature type="compositionally biased region" description="Polar residues" evidence="6">
    <location>
        <begin position="2555"/>
        <end position="2569"/>
    </location>
</feature>
<evidence type="ECO:0000256" key="1">
    <source>
        <dbReference type="ARBA" id="ARBA00004245"/>
    </source>
</evidence>
<feature type="compositionally biased region" description="Basic and acidic residues" evidence="6">
    <location>
        <begin position="308"/>
        <end position="328"/>
    </location>
</feature>
<feature type="compositionally biased region" description="Polar residues" evidence="6">
    <location>
        <begin position="2487"/>
        <end position="2501"/>
    </location>
</feature>
<dbReference type="InterPro" id="IPR043197">
    <property type="entry name" value="Plakin"/>
</dbReference>
<dbReference type="SMART" id="SM00243">
    <property type="entry name" value="GAS2"/>
    <property type="match status" value="1"/>
</dbReference>
<dbReference type="OrthoDB" id="10016565at2759"/>
<keyword evidence="5" id="KW-0175">Coiled coil</keyword>
<dbReference type="Gene3D" id="1.10.238.10">
    <property type="entry name" value="EF-hand"/>
    <property type="match status" value="1"/>
</dbReference>
<gene>
    <name evidence="9" type="ORF">GSOID_T00015436001</name>
</gene>
<dbReference type="GO" id="GO:0005737">
    <property type="term" value="C:cytoplasm"/>
    <property type="evidence" value="ECO:0007669"/>
    <property type="project" value="TreeGrafter"/>
</dbReference>
<dbReference type="PROSITE" id="PS00018">
    <property type="entry name" value="EF_HAND_1"/>
    <property type="match status" value="1"/>
</dbReference>
<dbReference type="GO" id="GO:0008017">
    <property type="term" value="F:microtubule binding"/>
    <property type="evidence" value="ECO:0007669"/>
    <property type="project" value="InterPro"/>
</dbReference>
<dbReference type="Pfam" id="PF02187">
    <property type="entry name" value="GAS2"/>
    <property type="match status" value="1"/>
</dbReference>
<dbReference type="SMART" id="SM00054">
    <property type="entry name" value="EFh"/>
    <property type="match status" value="2"/>
</dbReference>
<feature type="coiled-coil region" evidence="5">
    <location>
        <begin position="775"/>
        <end position="828"/>
    </location>
</feature>
<feature type="coiled-coil region" evidence="5">
    <location>
        <begin position="117"/>
        <end position="255"/>
    </location>
</feature>
<dbReference type="SMART" id="SM00150">
    <property type="entry name" value="SPEC"/>
    <property type="match status" value="7"/>
</dbReference>
<dbReference type="Gene3D" id="1.20.58.60">
    <property type="match status" value="11"/>
</dbReference>
<feature type="compositionally biased region" description="Polar residues" evidence="6">
    <location>
        <begin position="2609"/>
        <end position="2620"/>
    </location>
</feature>
<keyword evidence="10" id="KW-1185">Reference proteome</keyword>
<feature type="coiled-coil region" evidence="5">
    <location>
        <begin position="1548"/>
        <end position="1582"/>
    </location>
</feature>
<evidence type="ECO:0000256" key="4">
    <source>
        <dbReference type="ARBA" id="ARBA00023212"/>
    </source>
</evidence>
<evidence type="ECO:0008006" key="11">
    <source>
        <dbReference type="Google" id="ProtNLM"/>
    </source>
</evidence>
<dbReference type="Gene3D" id="3.30.920.20">
    <property type="entry name" value="Gas2-like domain"/>
    <property type="match status" value="1"/>
</dbReference>
<feature type="region of interest" description="Disordered" evidence="6">
    <location>
        <begin position="376"/>
        <end position="418"/>
    </location>
</feature>
<dbReference type="InterPro" id="IPR002017">
    <property type="entry name" value="Spectrin_repeat"/>
</dbReference>
<feature type="region of interest" description="Disordered" evidence="6">
    <location>
        <begin position="304"/>
        <end position="328"/>
    </location>
</feature>
<keyword evidence="3" id="KW-0106">Calcium</keyword>
<dbReference type="SUPFAM" id="SSF46966">
    <property type="entry name" value="Spectrin repeat"/>
    <property type="match status" value="9"/>
</dbReference>
<dbReference type="InterPro" id="IPR018247">
    <property type="entry name" value="EF_Hand_1_Ca_BS"/>
</dbReference>